<evidence type="ECO:0000313" key="4">
    <source>
        <dbReference type="Proteomes" id="UP000654075"/>
    </source>
</evidence>
<feature type="domain" description="Smr" evidence="2">
    <location>
        <begin position="485"/>
        <end position="563"/>
    </location>
</feature>
<dbReference type="InterPro" id="IPR002625">
    <property type="entry name" value="Smr_dom"/>
</dbReference>
<dbReference type="PANTHER" id="PTHR47447">
    <property type="entry name" value="OS03G0856100 PROTEIN"/>
    <property type="match status" value="1"/>
</dbReference>
<evidence type="ECO:0000259" key="2">
    <source>
        <dbReference type="PROSITE" id="PS50828"/>
    </source>
</evidence>
<dbReference type="SUPFAM" id="SSF160443">
    <property type="entry name" value="SMR domain-like"/>
    <property type="match status" value="1"/>
</dbReference>
<proteinExistence type="predicted"/>
<dbReference type="EMBL" id="CAJNNV010025851">
    <property type="protein sequence ID" value="CAE8616335.1"/>
    <property type="molecule type" value="Genomic_DNA"/>
</dbReference>
<dbReference type="SMART" id="SM00463">
    <property type="entry name" value="SMR"/>
    <property type="match status" value="1"/>
</dbReference>
<dbReference type="PROSITE" id="PS50828">
    <property type="entry name" value="SMR"/>
    <property type="match status" value="1"/>
</dbReference>
<dbReference type="Gene3D" id="3.30.1370.110">
    <property type="match status" value="1"/>
</dbReference>
<dbReference type="OrthoDB" id="185373at2759"/>
<dbReference type="InterPro" id="IPR011990">
    <property type="entry name" value="TPR-like_helical_dom_sf"/>
</dbReference>
<dbReference type="InterPro" id="IPR036063">
    <property type="entry name" value="Smr_dom_sf"/>
</dbReference>
<dbReference type="Proteomes" id="UP000654075">
    <property type="component" value="Unassembled WGS sequence"/>
</dbReference>
<dbReference type="Pfam" id="PF01713">
    <property type="entry name" value="Smr"/>
    <property type="match status" value="1"/>
</dbReference>
<dbReference type="PANTHER" id="PTHR47447:SF17">
    <property type="entry name" value="OS12G0638900 PROTEIN"/>
    <property type="match status" value="1"/>
</dbReference>
<dbReference type="Gene3D" id="1.25.40.10">
    <property type="entry name" value="Tetratricopeptide repeat domain"/>
    <property type="match status" value="3"/>
</dbReference>
<protein>
    <recommendedName>
        <fullName evidence="2">Smr domain-containing protein</fullName>
    </recommendedName>
</protein>
<gene>
    <name evidence="3" type="ORF">PGLA1383_LOCUS34031</name>
</gene>
<comment type="caution">
    <text evidence="3">The sequence shown here is derived from an EMBL/GenBank/DDBJ whole genome shotgun (WGS) entry which is preliminary data.</text>
</comment>
<organism evidence="3 4">
    <name type="scientific">Polarella glacialis</name>
    <name type="common">Dinoflagellate</name>
    <dbReference type="NCBI Taxonomy" id="89957"/>
    <lineage>
        <taxon>Eukaryota</taxon>
        <taxon>Sar</taxon>
        <taxon>Alveolata</taxon>
        <taxon>Dinophyceae</taxon>
        <taxon>Suessiales</taxon>
        <taxon>Suessiaceae</taxon>
        <taxon>Polarella</taxon>
    </lineage>
</organism>
<dbReference type="AlphaFoldDB" id="A0A813FUA5"/>
<evidence type="ECO:0000313" key="3">
    <source>
        <dbReference type="EMBL" id="CAE8616335.1"/>
    </source>
</evidence>
<accession>A0A813FUA5</accession>
<keyword evidence="4" id="KW-1185">Reference proteome</keyword>
<sequence length="577" mass="63763">MSAAFQASTQMASLPSLFRTSCISSRDLGVPRVARRQSLGASEVADQLSSSLAGCKGKEQWPLAMHLLHEFRKQDATLDLEVYSQVIGTCQGQATRSWRHVLWTFDLMRKSGVTPDRSLYGFAVSACTGGNKWKRAVSLLGEMLAQDWSPEVSSYTSAIALCTQTGHRYHASTLMRNARIAAVMPHEKAIPNILSSLGAWSNYDQSALEDSIMFHLVPQPGVADWKLAVDLLDCLQQSGERADATAYDATMSQAGEASQWDAMKLLACDMRVKLVDPTAMTYNLLGRAVRNSESVAEAERWEEATGLLSEMLSSGLEPNIATYEDVMATSMLGSKWELVLELLDDCRSRVPRLSGAAVAPAIQAWGRESHWRQAFHLLQESYSAETATVATANAMLEVCLKSSRWELGVALLQELRDGTRHLEPSQRSFMVAIQICHRNSRLKLADHLTCVMVEDFLFRKLDRRALAWFKQDNLGRSPWKTTSQLDLHRMPAQVAVTAVRVALNVLLADGEVPSADFTIITGKGKHSKGGAVIRPRILQLLQNDLGLKEIRVNPKNAGTIIVPKNLLQKIQERGGLY</sequence>
<name>A0A813FUA5_POLGL</name>
<keyword evidence="1" id="KW-0677">Repeat</keyword>
<evidence type="ECO:0000256" key="1">
    <source>
        <dbReference type="ARBA" id="ARBA00022737"/>
    </source>
</evidence>
<reference evidence="3" key="1">
    <citation type="submission" date="2021-02" db="EMBL/GenBank/DDBJ databases">
        <authorList>
            <person name="Dougan E. K."/>
            <person name="Rhodes N."/>
            <person name="Thang M."/>
            <person name="Chan C."/>
        </authorList>
    </citation>
    <scope>NUCLEOTIDE SEQUENCE</scope>
</reference>